<comment type="caution">
    <text evidence="2">The sequence shown here is derived from an EMBL/GenBank/DDBJ whole genome shotgun (WGS) entry which is preliminary data.</text>
</comment>
<dbReference type="EMBL" id="WJIE01000007">
    <property type="protein sequence ID" value="MRG95403.1"/>
    <property type="molecule type" value="Genomic_DNA"/>
</dbReference>
<reference evidence="2 3" key="1">
    <citation type="submission" date="2019-10" db="EMBL/GenBank/DDBJ databases">
        <title>A soil myxobacterium in the family Polyangiaceae.</title>
        <authorList>
            <person name="Li Y."/>
            <person name="Wang J."/>
        </authorList>
    </citation>
    <scope>NUCLEOTIDE SEQUENCE [LARGE SCALE GENOMIC DNA]</scope>
    <source>
        <strain evidence="2 3">DSM 14734</strain>
    </source>
</reference>
<protein>
    <submittedName>
        <fullName evidence="2">Uncharacterized protein</fullName>
    </submittedName>
</protein>
<dbReference type="RefSeq" id="WP_153822194.1">
    <property type="nucleotide sequence ID" value="NZ_WJIE01000007.1"/>
</dbReference>
<keyword evidence="3" id="KW-1185">Reference proteome</keyword>
<accession>A0A6N7PTT8</accession>
<organism evidence="2 3">
    <name type="scientific">Polyangium spumosum</name>
    <dbReference type="NCBI Taxonomy" id="889282"/>
    <lineage>
        <taxon>Bacteria</taxon>
        <taxon>Pseudomonadati</taxon>
        <taxon>Myxococcota</taxon>
        <taxon>Polyangia</taxon>
        <taxon>Polyangiales</taxon>
        <taxon>Polyangiaceae</taxon>
        <taxon>Polyangium</taxon>
    </lineage>
</organism>
<proteinExistence type="predicted"/>
<name>A0A6N7PTT8_9BACT</name>
<gene>
    <name evidence="2" type="ORF">GF068_26305</name>
</gene>
<dbReference type="AlphaFoldDB" id="A0A6N7PTT8"/>
<feature type="region of interest" description="Disordered" evidence="1">
    <location>
        <begin position="29"/>
        <end position="101"/>
    </location>
</feature>
<evidence type="ECO:0000313" key="3">
    <source>
        <dbReference type="Proteomes" id="UP000440224"/>
    </source>
</evidence>
<evidence type="ECO:0000256" key="1">
    <source>
        <dbReference type="SAM" id="MobiDB-lite"/>
    </source>
</evidence>
<sequence length="154" mass="15811">MSKGAGRAKIPILVALGGLVAAGAALLLRNGQGAPPEPPAARPVTVDQAFVPERPRSPTPPPPAPPAAPTPAGAGVETTRRVIDPAQVFNEPGEPLTPPEIRVDVEVDPRGAMTAEPLIPPVLQADVEVDPRGAMTAEPLTPPVLENPAEPARR</sequence>
<dbReference type="Proteomes" id="UP000440224">
    <property type="component" value="Unassembled WGS sequence"/>
</dbReference>
<feature type="region of interest" description="Disordered" evidence="1">
    <location>
        <begin position="134"/>
        <end position="154"/>
    </location>
</feature>
<evidence type="ECO:0000313" key="2">
    <source>
        <dbReference type="EMBL" id="MRG95403.1"/>
    </source>
</evidence>
<feature type="compositionally biased region" description="Pro residues" evidence="1">
    <location>
        <begin position="57"/>
        <end position="69"/>
    </location>
</feature>